<reference evidence="11" key="1">
    <citation type="submission" date="2021-02" db="EMBL/GenBank/DDBJ databases">
        <authorList>
            <person name="Nowell W R."/>
        </authorList>
    </citation>
    <scope>NUCLEOTIDE SEQUENCE</scope>
</reference>
<feature type="domain" description="Endonuclease/exonuclease/phosphatase" evidence="9">
    <location>
        <begin position="36"/>
        <end position="248"/>
    </location>
</feature>
<feature type="disulfide bond" description="Essential for enzymatic activity" evidence="7">
    <location>
        <begin position="201"/>
        <end position="236"/>
    </location>
</feature>
<proteinExistence type="inferred from homology"/>
<dbReference type="PANTHER" id="PTHR11371">
    <property type="entry name" value="DEOXYRIBONUCLEASE"/>
    <property type="match status" value="1"/>
</dbReference>
<evidence type="ECO:0000313" key="15">
    <source>
        <dbReference type="Proteomes" id="UP000663873"/>
    </source>
</evidence>
<evidence type="ECO:0000313" key="11">
    <source>
        <dbReference type="EMBL" id="CAF3452650.1"/>
    </source>
</evidence>
<dbReference type="Proteomes" id="UP000663873">
    <property type="component" value="Unassembled WGS sequence"/>
</dbReference>
<dbReference type="Proteomes" id="UP000663833">
    <property type="component" value="Unassembled WGS sequence"/>
</dbReference>
<dbReference type="EMBL" id="CAJOBO010000351">
    <property type="protein sequence ID" value="CAF4199201.1"/>
    <property type="molecule type" value="Genomic_DNA"/>
</dbReference>
<dbReference type="AlphaFoldDB" id="A0A818E4J6"/>
<dbReference type="PANTHER" id="PTHR11371:SF31">
    <property type="entry name" value="EXTRACELLULAR NUCLEASE"/>
    <property type="match status" value="1"/>
</dbReference>
<dbReference type="EMBL" id="CAJNYD010002907">
    <property type="protein sequence ID" value="CAF3452650.1"/>
    <property type="molecule type" value="Genomic_DNA"/>
</dbReference>
<feature type="active site" evidence="6">
    <location>
        <position position="113"/>
    </location>
</feature>
<evidence type="ECO:0000256" key="6">
    <source>
        <dbReference type="PIRSR" id="PIRSR000988-1"/>
    </source>
</evidence>
<accession>A0A818E4J6</accession>
<dbReference type="InterPro" id="IPR036691">
    <property type="entry name" value="Endo/exonu/phosph_ase_sf"/>
</dbReference>
<dbReference type="InterPro" id="IPR033125">
    <property type="entry name" value="DNASE_I_2"/>
</dbReference>
<comment type="similarity">
    <text evidence="1 5">Belongs to the DNase I family.</text>
</comment>
<sequence>MNKCNRLLILFIFICLIDNTDNFLFKSRLSIIKIGSFNLRRYSLSKATSTNSTNSYISQILQRYDLIFLQEIIDISNDNRVVNLLLNHLHKKLKLRKYEAIISPPLGSTSYKERLVYLYQKKSSKIKILSSFVYNGSVSKMFERPPFILRIQLSSSGQITFIGAHLKPDCVYNEFRLLRTVIDELKEKSSIILLGDFNADCSYLNNAKKKEIRNIYFNEFQWLIDDRTETNLLESCSYDRIIVSSGINQWKKVNWKANTNGTFQFDKKFKLTKQSALQISDHYPVEVDIY</sequence>
<dbReference type="EMBL" id="CAJOBP010000706">
    <property type="protein sequence ID" value="CAF4211597.1"/>
    <property type="molecule type" value="Genomic_DNA"/>
</dbReference>
<evidence type="ECO:0000313" key="13">
    <source>
        <dbReference type="EMBL" id="CAF4211597.1"/>
    </source>
</evidence>
<evidence type="ECO:0000256" key="1">
    <source>
        <dbReference type="ARBA" id="ARBA00007359"/>
    </source>
</evidence>
<keyword evidence="3 5" id="KW-0378">Hydrolase</keyword>
<dbReference type="GO" id="GO:0006308">
    <property type="term" value="P:DNA catabolic process"/>
    <property type="evidence" value="ECO:0007669"/>
    <property type="project" value="InterPro"/>
</dbReference>
<evidence type="ECO:0000256" key="4">
    <source>
        <dbReference type="ARBA" id="ARBA00023157"/>
    </source>
</evidence>
<dbReference type="SMART" id="SM00476">
    <property type="entry name" value="DNaseIc"/>
    <property type="match status" value="1"/>
</dbReference>
<evidence type="ECO:0000313" key="10">
    <source>
        <dbReference type="EMBL" id="CAF2992990.1"/>
    </source>
</evidence>
<feature type="chain" id="PRO_5035691210" description="Deoxyribonuclease" evidence="8">
    <location>
        <begin position="23"/>
        <end position="290"/>
    </location>
</feature>
<dbReference type="InterPro" id="IPR005135">
    <property type="entry name" value="Endo/exonuclease/phosphatase"/>
</dbReference>
<evidence type="ECO:0000256" key="5">
    <source>
        <dbReference type="PIRNR" id="PIRNR000988"/>
    </source>
</evidence>
<feature type="active site" evidence="6">
    <location>
        <position position="165"/>
    </location>
</feature>
<dbReference type="EMBL" id="CAJNXB010000030">
    <property type="protein sequence ID" value="CAF2992990.1"/>
    <property type="molecule type" value="Genomic_DNA"/>
</dbReference>
<dbReference type="Gene3D" id="3.60.10.10">
    <property type="entry name" value="Endonuclease/exonuclease/phosphatase"/>
    <property type="match status" value="1"/>
</dbReference>
<dbReference type="Proteomes" id="UP000663851">
    <property type="component" value="Unassembled WGS sequence"/>
</dbReference>
<evidence type="ECO:0000313" key="14">
    <source>
        <dbReference type="Proteomes" id="UP000663833"/>
    </source>
</evidence>
<evidence type="ECO:0000256" key="3">
    <source>
        <dbReference type="ARBA" id="ARBA00022801"/>
    </source>
</evidence>
<dbReference type="OrthoDB" id="10061407at2759"/>
<dbReference type="InterPro" id="IPR016202">
    <property type="entry name" value="DNase_I"/>
</dbReference>
<dbReference type="SUPFAM" id="SSF56219">
    <property type="entry name" value="DNase I-like"/>
    <property type="match status" value="1"/>
</dbReference>
<evidence type="ECO:0000259" key="9">
    <source>
        <dbReference type="Pfam" id="PF03372"/>
    </source>
</evidence>
<name>A0A818E4J6_9BILA</name>
<organism evidence="11 14">
    <name type="scientific">Rotaria socialis</name>
    <dbReference type="NCBI Taxonomy" id="392032"/>
    <lineage>
        <taxon>Eukaryota</taxon>
        <taxon>Metazoa</taxon>
        <taxon>Spiralia</taxon>
        <taxon>Gnathifera</taxon>
        <taxon>Rotifera</taxon>
        <taxon>Eurotatoria</taxon>
        <taxon>Bdelloidea</taxon>
        <taxon>Philodinida</taxon>
        <taxon>Philodinidae</taxon>
        <taxon>Rotaria</taxon>
    </lineage>
</organism>
<evidence type="ECO:0000313" key="12">
    <source>
        <dbReference type="EMBL" id="CAF4199201.1"/>
    </source>
</evidence>
<keyword evidence="15" id="KW-1185">Reference proteome</keyword>
<comment type="caution">
    <text evidence="11">The sequence shown here is derived from an EMBL/GenBank/DDBJ whole genome shotgun (WGS) entry which is preliminary data.</text>
</comment>
<evidence type="ECO:0000256" key="8">
    <source>
        <dbReference type="SAM" id="SignalP"/>
    </source>
</evidence>
<keyword evidence="5" id="KW-0255">Endonuclease</keyword>
<gene>
    <name evidence="12" type="ORF">HFQ381_LOCUS7362</name>
    <name evidence="11" type="ORF">LUA448_LOCUS22031</name>
    <name evidence="10" type="ORF">TIS948_LOCUS1061</name>
    <name evidence="13" type="ORF">UJA718_LOCUS7174</name>
</gene>
<evidence type="ECO:0000256" key="2">
    <source>
        <dbReference type="ARBA" id="ARBA00022722"/>
    </source>
</evidence>
<protein>
    <recommendedName>
        <fullName evidence="5">Deoxyribonuclease</fullName>
    </recommendedName>
</protein>
<feature type="signal peptide" evidence="8">
    <location>
        <begin position="1"/>
        <end position="22"/>
    </location>
</feature>
<dbReference type="GO" id="GO:0004530">
    <property type="term" value="F:deoxyribonuclease I activity"/>
    <property type="evidence" value="ECO:0007669"/>
    <property type="project" value="TreeGrafter"/>
</dbReference>
<evidence type="ECO:0000256" key="7">
    <source>
        <dbReference type="PIRSR" id="PIRSR000988-2"/>
    </source>
</evidence>
<dbReference type="GO" id="GO:0005634">
    <property type="term" value="C:nucleus"/>
    <property type="evidence" value="ECO:0007669"/>
    <property type="project" value="TreeGrafter"/>
</dbReference>
<dbReference type="PIRSF" id="PIRSF000988">
    <property type="entry name" value="DNase_I_euk"/>
    <property type="match status" value="1"/>
</dbReference>
<dbReference type="Proteomes" id="UP000663825">
    <property type="component" value="Unassembled WGS sequence"/>
</dbReference>
<keyword evidence="2 5" id="KW-0540">Nuclease</keyword>
<keyword evidence="8" id="KW-0732">Signal</keyword>
<dbReference type="PROSITE" id="PS00918">
    <property type="entry name" value="DNASE_I_2"/>
    <property type="match status" value="1"/>
</dbReference>
<dbReference type="Pfam" id="PF03372">
    <property type="entry name" value="Exo_endo_phos"/>
    <property type="match status" value="1"/>
</dbReference>
<dbReference type="GO" id="GO:0003677">
    <property type="term" value="F:DNA binding"/>
    <property type="evidence" value="ECO:0007669"/>
    <property type="project" value="TreeGrafter"/>
</dbReference>
<dbReference type="PRINTS" id="PR00130">
    <property type="entry name" value="DNASEI"/>
</dbReference>
<keyword evidence="4 7" id="KW-1015">Disulfide bond</keyword>